<organism evidence="1 2">
    <name type="scientific">Tepidibacillus decaturensis</name>
    <dbReference type="NCBI Taxonomy" id="1413211"/>
    <lineage>
        <taxon>Bacteria</taxon>
        <taxon>Bacillati</taxon>
        <taxon>Bacillota</taxon>
        <taxon>Bacilli</taxon>
        <taxon>Bacillales</taxon>
        <taxon>Bacillaceae</taxon>
        <taxon>Tepidibacillus</taxon>
    </lineage>
</organism>
<keyword evidence="2" id="KW-1185">Reference proteome</keyword>
<dbReference type="Proteomes" id="UP000070352">
    <property type="component" value="Unassembled WGS sequence"/>
</dbReference>
<evidence type="ECO:0000313" key="1">
    <source>
        <dbReference type="EMBL" id="KXG43899.1"/>
    </source>
</evidence>
<accession>A0A135L4P2</accession>
<dbReference type="AlphaFoldDB" id="A0A135L4P2"/>
<evidence type="ECO:0000313" key="2">
    <source>
        <dbReference type="Proteomes" id="UP000070352"/>
    </source>
</evidence>
<reference evidence="1 2" key="1">
    <citation type="submission" date="2016-02" db="EMBL/GenBank/DDBJ databases">
        <title>Draft Genome for Tepidibacillus decaturensis nov. sp. Strain Z9, an Anaerobic, Moderately Thermophilic and Heterotrophic Bacterium from Deep Subsurface of the Illinois Basin, USA.</title>
        <authorList>
            <person name="Dong Y."/>
            <person name="Chang J.Y."/>
            <person name="Sanford R."/>
            <person name="Fouke B.W."/>
        </authorList>
    </citation>
    <scope>NUCLEOTIDE SEQUENCE [LARGE SCALE GENOMIC DNA]</scope>
    <source>
        <strain evidence="1 2">Z9</strain>
    </source>
</reference>
<comment type="caution">
    <text evidence="1">The sequence shown here is derived from an EMBL/GenBank/DDBJ whole genome shotgun (WGS) entry which is preliminary data.</text>
</comment>
<evidence type="ECO:0008006" key="3">
    <source>
        <dbReference type="Google" id="ProtNLM"/>
    </source>
</evidence>
<protein>
    <recommendedName>
        <fullName evidence="3">LSM domain-containing protein</fullName>
    </recommendedName>
</protein>
<gene>
    <name evidence="1" type="ORF">U473_07685</name>
</gene>
<proteinExistence type="predicted"/>
<name>A0A135L4P2_9BACI</name>
<dbReference type="RefSeq" id="WP_068724979.1">
    <property type="nucleotide sequence ID" value="NZ_LSKU01000001.1"/>
</dbReference>
<dbReference type="EMBL" id="LSKU01000001">
    <property type="protein sequence ID" value="KXG43899.1"/>
    <property type="molecule type" value="Genomic_DNA"/>
</dbReference>
<sequence length="72" mass="8022">MRIRLLDRLFIYERLLQEVTIYLTSGGTFKGTVAKVHRDFVTLTTISGAIDIPFSSILAIAPAIKKNRKGKG</sequence>